<dbReference type="InterPro" id="IPR036055">
    <property type="entry name" value="LDL_receptor-like_sf"/>
</dbReference>
<name>A0ABM2XEG4_MESAU</name>
<proteinExistence type="predicted"/>
<reference evidence="6" key="1">
    <citation type="submission" date="2025-08" db="UniProtKB">
        <authorList>
            <consortium name="RefSeq"/>
        </authorList>
    </citation>
    <scope>IDENTIFICATION</scope>
    <source>
        <tissue evidence="6">Liver</tissue>
    </source>
</reference>
<dbReference type="Pfam" id="PF00629">
    <property type="entry name" value="MAM"/>
    <property type="match status" value="6"/>
</dbReference>
<dbReference type="Gene3D" id="2.60.120.200">
    <property type="match status" value="6"/>
</dbReference>
<dbReference type="SMART" id="SM00137">
    <property type="entry name" value="MAM"/>
    <property type="match status" value="5"/>
</dbReference>
<comment type="caution">
    <text evidence="2">Lacks conserved residue(s) required for the propagation of feature annotation.</text>
</comment>
<dbReference type="PRINTS" id="PR00261">
    <property type="entry name" value="LDLRECEPTOR"/>
</dbReference>
<dbReference type="InterPro" id="IPR000998">
    <property type="entry name" value="MAM_dom"/>
</dbReference>
<dbReference type="CDD" id="cd06263">
    <property type="entry name" value="MAM"/>
    <property type="match status" value="5"/>
</dbReference>
<dbReference type="InterPro" id="IPR013320">
    <property type="entry name" value="ConA-like_dom_sf"/>
</dbReference>
<gene>
    <name evidence="6" type="primary">Mamdc4</name>
</gene>
<dbReference type="Proteomes" id="UP000886700">
    <property type="component" value="Unplaced"/>
</dbReference>
<dbReference type="InterPro" id="IPR051560">
    <property type="entry name" value="MAM_domain-containing"/>
</dbReference>
<evidence type="ECO:0000313" key="5">
    <source>
        <dbReference type="Proteomes" id="UP000886700"/>
    </source>
</evidence>
<feature type="domain" description="MAM" evidence="4">
    <location>
        <begin position="298"/>
        <end position="454"/>
    </location>
</feature>
<evidence type="ECO:0000259" key="4">
    <source>
        <dbReference type="PROSITE" id="PS50060"/>
    </source>
</evidence>
<sequence>MKARHLWGILYHTWTSLCWLIDIPVGCKQTLLRYPFRGQQTGSAAQSLGKTWVPSHCRSPIEAVCNFVCDCRDCSDEAQCGFHGASTTPSTPFSCSFEQDPCGWQDISTSGYSWLRDRAGAALDGPGPRSDHTHGTDLGWYMAVGTHSGKEASTATLRSPVMREAAPPCELRLWYHIPSRDVAELRLELTHGVETLTLWQSSGPWGPGWQELAVNTGRVQGDFKVTFSATRNATHRGAMALDDVEFRDCGLPTSQASCPLGHHQCQNKACVEGHQLCDGEDNCGDSSDEDPLICSHHMATDFETGLGPWNQFEGWTRNYSAGSMVTPAWPQRDHSRNSAYGFFLVSVAKPGTTAVLFSPEFQASVSYNCSLTFYYYLHGSEASRLQLFLQAQGLSTPQDPVLMRSHHGELGTGWVRDRVDIQSVHPFRILLVGETGPGGVIGLDDLIVSNYCRLVPDVSTPQSSRSVPEALALSPQTSTKPPWEACKPGHLSCGEVCVPPEQLCDFQQQCAEGEDEQKCGTTDFESASAGGWEDISVGKLRWQQVEAQNRKAAKDAHRDIPGHFLSLQKAWGQLRSEARALTPALGPSGPRCELHMAYSFHSHPQGFLALVVVENGFRELVWEAPSSSSGGWTVEKVLLGARHRPFQLELVGLVDLDGPGQQWAGVDNVTMRDCNPIVTTESDQEVSCNFERDSCSWHTDHLTDAHWHRVKSQGSEYDHTTGQGFFMFLDPTDPPARGQAAILLTRPQVPLVPKECLSFWYRLYGPQIGTLRLAMRKDGEEDTLLWSRSGTHGNRWHQAWVTLHHQLEANTKHQLLFEGLRNGYHGTMALDDMAVRPGPCWAPKSCSFEDSDCGFSPGGLGLWKRQDNVSGHAPWGPWTDHTTETAQGYYMVVDTSPNVLPKGHVASLTSEEHQPLTQPACLTFWYHLSLRNPGILRVHVQESTRRQELSISAHGGFTWRLGSVNVQAGEAWRVVFEAVASGVENSYMALDDLLLQDGPCAQPGHFAFFETSVLGPGGRAAWLRSEPLPATTASCLHFWYYMGFPEHFYKGELRVLLSSAQGQLAVWEQGSHLRHQWVQVQIQVSNSEEFQIVFEATLGGQPALGPIALDDVEYLAGQHCQRPASSQGKHWAPGWPDWSSTCQAEAGDSEGCKYSAQLLRKSAGPGLGSVLSTLYLTEQHPHVVSCTQRFCQLSLSASGQELP</sequence>
<feature type="disulfide bond" evidence="2">
    <location>
        <begin position="265"/>
        <end position="283"/>
    </location>
</feature>
<dbReference type="Pfam" id="PF00057">
    <property type="entry name" value="Ldl_recept_a"/>
    <property type="match status" value="1"/>
</dbReference>
<dbReference type="CDD" id="cd00112">
    <property type="entry name" value="LDLa"/>
    <property type="match status" value="2"/>
</dbReference>
<keyword evidence="5" id="KW-1185">Reference proteome</keyword>
<feature type="disulfide bond" evidence="2">
    <location>
        <begin position="258"/>
        <end position="270"/>
    </location>
</feature>
<keyword evidence="3" id="KW-0732">Signal</keyword>
<dbReference type="PANTHER" id="PTHR23282">
    <property type="entry name" value="APICAL ENDOSOMAL GLYCOPROTEIN PRECURSOR"/>
    <property type="match status" value="1"/>
</dbReference>
<evidence type="ECO:0000256" key="2">
    <source>
        <dbReference type="PROSITE-ProRule" id="PRU00124"/>
    </source>
</evidence>
<organism evidence="5 6">
    <name type="scientific">Mesocricetus auratus</name>
    <name type="common">Golden hamster</name>
    <dbReference type="NCBI Taxonomy" id="10036"/>
    <lineage>
        <taxon>Eukaryota</taxon>
        <taxon>Metazoa</taxon>
        <taxon>Chordata</taxon>
        <taxon>Craniata</taxon>
        <taxon>Vertebrata</taxon>
        <taxon>Euteleostomi</taxon>
        <taxon>Mammalia</taxon>
        <taxon>Eutheria</taxon>
        <taxon>Euarchontoglires</taxon>
        <taxon>Glires</taxon>
        <taxon>Rodentia</taxon>
        <taxon>Myomorpha</taxon>
        <taxon>Muroidea</taxon>
        <taxon>Cricetidae</taxon>
        <taxon>Cricetinae</taxon>
        <taxon>Mesocricetus</taxon>
    </lineage>
</organism>
<evidence type="ECO:0000256" key="1">
    <source>
        <dbReference type="ARBA" id="ARBA00023157"/>
    </source>
</evidence>
<evidence type="ECO:0000313" key="6">
    <source>
        <dbReference type="RefSeq" id="XP_040601175.1"/>
    </source>
</evidence>
<dbReference type="SMART" id="SM00192">
    <property type="entry name" value="LDLa"/>
    <property type="match status" value="3"/>
</dbReference>
<dbReference type="PROSITE" id="PS50060">
    <property type="entry name" value="MAM_2"/>
    <property type="match status" value="6"/>
</dbReference>
<protein>
    <submittedName>
        <fullName evidence="6">Apical endosomal glycoprotein isoform X4</fullName>
    </submittedName>
</protein>
<dbReference type="PANTHER" id="PTHR23282:SF129">
    <property type="entry name" value="APICAL ENDOSOMAL GLYCOPROTEIN"/>
    <property type="match status" value="1"/>
</dbReference>
<feature type="chain" id="PRO_5047237909" evidence="3">
    <location>
        <begin position="21"/>
        <end position="1203"/>
    </location>
</feature>
<dbReference type="SUPFAM" id="SSF57424">
    <property type="entry name" value="LDL receptor-like module"/>
    <property type="match status" value="2"/>
</dbReference>
<dbReference type="SUPFAM" id="SSF49899">
    <property type="entry name" value="Concanavalin A-like lectins/glucanases"/>
    <property type="match status" value="6"/>
</dbReference>
<dbReference type="Gene3D" id="4.10.400.10">
    <property type="entry name" value="Low-density Lipoprotein Receptor"/>
    <property type="match status" value="2"/>
</dbReference>
<evidence type="ECO:0000256" key="3">
    <source>
        <dbReference type="SAM" id="SignalP"/>
    </source>
</evidence>
<feature type="signal peptide" evidence="3">
    <location>
        <begin position="1"/>
        <end position="20"/>
    </location>
</feature>
<dbReference type="InterPro" id="IPR002172">
    <property type="entry name" value="LDrepeatLR_classA_rpt"/>
</dbReference>
<feature type="domain" description="MAM" evidence="4">
    <location>
        <begin position="686"/>
        <end position="842"/>
    </location>
</feature>
<feature type="domain" description="MAM" evidence="4">
    <location>
        <begin position="520"/>
        <end position="676"/>
    </location>
</feature>
<feature type="domain" description="MAM" evidence="4">
    <location>
        <begin position="1001"/>
        <end position="1122"/>
    </location>
</feature>
<feature type="disulfide bond" evidence="2">
    <location>
        <begin position="504"/>
        <end position="519"/>
    </location>
</feature>
<keyword evidence="1 2" id="KW-1015">Disulfide bond</keyword>
<accession>A0ABM2XEG4</accession>
<dbReference type="RefSeq" id="XP_040601175.1">
    <property type="nucleotide sequence ID" value="XM_040745241.1"/>
</dbReference>
<dbReference type="PROSITE" id="PS01209">
    <property type="entry name" value="LDLRA_1"/>
    <property type="match status" value="1"/>
</dbReference>
<dbReference type="GeneID" id="101844425"/>
<dbReference type="InterPro" id="IPR023415">
    <property type="entry name" value="LDLR_class-A_CS"/>
</dbReference>
<dbReference type="PROSITE" id="PS50068">
    <property type="entry name" value="LDLRA_2"/>
    <property type="match status" value="2"/>
</dbReference>
<feature type="domain" description="MAM" evidence="4">
    <location>
        <begin position="844"/>
        <end position="1002"/>
    </location>
</feature>
<feature type="domain" description="MAM" evidence="4">
    <location>
        <begin position="93"/>
        <end position="251"/>
    </location>
</feature>